<reference evidence="1 2" key="1">
    <citation type="submission" date="2016-10" db="EMBL/GenBank/DDBJ databases">
        <authorList>
            <person name="de Groot N.N."/>
        </authorList>
    </citation>
    <scope>NUCLEOTIDE SEQUENCE [LARGE SCALE GENOMIC DNA]</scope>
    <source>
        <strain evidence="1 2">B25</strain>
    </source>
</reference>
<dbReference type="RefSeq" id="WP_143064241.1">
    <property type="nucleotide sequence ID" value="NZ_FOFU01000010.1"/>
</dbReference>
<protein>
    <submittedName>
        <fullName evidence="1">Uncharacterized protein</fullName>
    </submittedName>
</protein>
<organism evidence="1 2">
    <name type="scientific">Treponema bryantii</name>
    <dbReference type="NCBI Taxonomy" id="163"/>
    <lineage>
        <taxon>Bacteria</taxon>
        <taxon>Pseudomonadati</taxon>
        <taxon>Spirochaetota</taxon>
        <taxon>Spirochaetia</taxon>
        <taxon>Spirochaetales</taxon>
        <taxon>Treponemataceae</taxon>
        <taxon>Treponema</taxon>
    </lineage>
</organism>
<proteinExistence type="predicted"/>
<name>A0A1H9INU7_9SPIR</name>
<dbReference type="Proteomes" id="UP000182360">
    <property type="component" value="Unassembled WGS sequence"/>
</dbReference>
<dbReference type="AlphaFoldDB" id="A0A1H9INU7"/>
<evidence type="ECO:0000313" key="2">
    <source>
        <dbReference type="Proteomes" id="UP000182360"/>
    </source>
</evidence>
<keyword evidence="2" id="KW-1185">Reference proteome</keyword>
<dbReference type="EMBL" id="FOFU01000010">
    <property type="protein sequence ID" value="SEQ76431.1"/>
    <property type="molecule type" value="Genomic_DNA"/>
</dbReference>
<sequence length="78" mass="8791">MPCGCVMICKKCNINYHLFLGVGKLSATNNLKGVLYLCPECGIWENKLVHISNDLALLRNEDVYENEDSSKKCPRCNI</sequence>
<gene>
    <name evidence="1" type="ORF">SAMN04487977_11055</name>
</gene>
<accession>A0A1H9INU7</accession>
<evidence type="ECO:0000313" key="1">
    <source>
        <dbReference type="EMBL" id="SEQ76431.1"/>
    </source>
</evidence>